<dbReference type="EMBL" id="JABBGM010000017">
    <property type="protein sequence ID" value="NML96125.1"/>
    <property type="molecule type" value="Genomic_DNA"/>
</dbReference>
<keyword evidence="2" id="KW-1185">Reference proteome</keyword>
<dbReference type="Proteomes" id="UP000583556">
    <property type="component" value="Unassembled WGS sequence"/>
</dbReference>
<evidence type="ECO:0000313" key="2">
    <source>
        <dbReference type="Proteomes" id="UP000583556"/>
    </source>
</evidence>
<comment type="caution">
    <text evidence="1">The sequence shown here is derived from an EMBL/GenBank/DDBJ whole genome shotgun (WGS) entry which is preliminary data.</text>
</comment>
<proteinExistence type="predicted"/>
<dbReference type="RefSeq" id="WP_169495330.1">
    <property type="nucleotide sequence ID" value="NZ_JABBGM010000017.1"/>
</dbReference>
<name>A0A7Y0GBH4_9SPHN</name>
<protein>
    <submittedName>
        <fullName evidence="1">Uncharacterized protein</fullName>
    </submittedName>
</protein>
<reference evidence="1 2" key="1">
    <citation type="submission" date="2020-04" db="EMBL/GenBank/DDBJ databases">
        <title>Novosphingobium sp. TW-4 isolated from soil.</title>
        <authorList>
            <person name="Dahal R.H."/>
            <person name="Chaudhary D.K."/>
        </authorList>
    </citation>
    <scope>NUCLEOTIDE SEQUENCE [LARGE SCALE GENOMIC DNA]</scope>
    <source>
        <strain evidence="1 2">TW-4</strain>
    </source>
</reference>
<gene>
    <name evidence="1" type="ORF">HHL27_20895</name>
</gene>
<sequence>MERKEGLALGPTSPILNLNGIPTLFRDGANGDCFWQEPHGSWRPVQDDGLYAVEAECLALHNDLAVKIFGDIKRYHALLHIAPPFLNQAGLNSEAAMGRDAFEAALVKLASFPDLNRLLYLYDSRVLVSAIQECTKEVSQLTGEFYRIFNLEPFFTPGIPQEDGTRWSTSPTVTMLFSTLGFLFIRLHSLLDYVAKLAREVECMPTNFSSYPKLASSNFLFGGRKRLKLNNTAGTLFEACAEVAEIEVVRNLLIHDGLLDDTPKAYEVIEKGQAIERFVLMPDRKNGQFERFRNRHRFYGREDRINLRLMTLC</sequence>
<organism evidence="1 2">
    <name type="scientific">Novosphingobium olei</name>
    <dbReference type="NCBI Taxonomy" id="2728851"/>
    <lineage>
        <taxon>Bacteria</taxon>
        <taxon>Pseudomonadati</taxon>
        <taxon>Pseudomonadota</taxon>
        <taxon>Alphaproteobacteria</taxon>
        <taxon>Sphingomonadales</taxon>
        <taxon>Sphingomonadaceae</taxon>
        <taxon>Novosphingobium</taxon>
    </lineage>
</organism>
<evidence type="ECO:0000313" key="1">
    <source>
        <dbReference type="EMBL" id="NML96125.1"/>
    </source>
</evidence>
<accession>A0A7Y0GBH4</accession>
<dbReference type="AlphaFoldDB" id="A0A7Y0GBH4"/>